<sequence>MAQREKFLGSLKPKDFLTPPEGFVPGLKHIYVVAGSGTSDIGKGWLASSVGSLVKKPLIIKIDPMLNQTFPKDVGMVLDGVQVTDDFASYRYFGLDISPEQNLVMGNMWRQFLNATRIPPLIDESHEKKLTQTDFSEFLSQKIIKLTKKYKPENVIIEIGGIPSDLEHSPLPAALRLLSIHSSIVPELIMLSYFEHTNVGNQNRLKAQIVKEGIRNITEKYVGLPLKAVFVRRKYIPQEIPNERLKEELTRVAYETQVEPSKFVFLDNVENLNEERIIVEQSGIFNEEEKQPMVSACLLGVPCRFNGALKPIGRNLNVLLPGGQALLLCPEVLVGLPIPRGPYEIVGGIGEDVLNGTAKVIDKDGQDVTKQFIQGAISTLKACLTNGVTKAILREKSPSCAVCRLEKLDETPVSGNGVTTALLQRWGFKCISSDKI</sequence>
<protein>
    <recommendedName>
        <fullName evidence="1">CTP synthase N-terminal domain-containing protein</fullName>
    </recommendedName>
</protein>
<accession>A0A2M7BWF8</accession>
<dbReference type="Pfam" id="PF04463">
    <property type="entry name" value="2-thiour_desulf"/>
    <property type="match status" value="1"/>
</dbReference>
<dbReference type="Proteomes" id="UP000230673">
    <property type="component" value="Unassembled WGS sequence"/>
</dbReference>
<dbReference type="AlphaFoldDB" id="A0A2M7BWF8"/>
<name>A0A2M7BWF8_9BACT</name>
<dbReference type="Gene3D" id="3.40.50.300">
    <property type="entry name" value="P-loop containing nucleotide triphosphate hydrolases"/>
    <property type="match status" value="1"/>
</dbReference>
<reference evidence="3" key="1">
    <citation type="submission" date="2017-09" db="EMBL/GenBank/DDBJ databases">
        <title>Depth-based differentiation of microbial function through sediment-hosted aquifers and enrichment of novel symbionts in the deep terrestrial subsurface.</title>
        <authorList>
            <person name="Probst A.J."/>
            <person name="Ladd B."/>
            <person name="Jarett J.K."/>
            <person name="Geller-Mcgrath D.E."/>
            <person name="Sieber C.M.K."/>
            <person name="Emerson J.B."/>
            <person name="Anantharaman K."/>
            <person name="Thomas B.C."/>
            <person name="Malmstrom R."/>
            <person name="Stieglmeier M."/>
            <person name="Klingl A."/>
            <person name="Woyke T."/>
            <person name="Ryan C.M."/>
            <person name="Banfield J.F."/>
        </authorList>
    </citation>
    <scope>NUCLEOTIDE SEQUENCE [LARGE SCALE GENOMIC DNA]</scope>
</reference>
<comment type="caution">
    <text evidence="2">The sequence shown here is derived from an EMBL/GenBank/DDBJ whole genome shotgun (WGS) entry which is preliminary data.</text>
</comment>
<organism evidence="2 3">
    <name type="scientific">Candidatus Roizmanbacteria bacterium CG03_land_8_20_14_0_80_35_26</name>
    <dbReference type="NCBI Taxonomy" id="1974845"/>
    <lineage>
        <taxon>Bacteria</taxon>
        <taxon>Candidatus Roizmaniibacteriota</taxon>
    </lineage>
</organism>
<evidence type="ECO:0000259" key="1">
    <source>
        <dbReference type="Pfam" id="PF06418"/>
    </source>
</evidence>
<dbReference type="PANTHER" id="PTHR30087:SF1">
    <property type="entry name" value="HYPOTHETICAL CYTOSOLIC PROTEIN"/>
    <property type="match status" value="1"/>
</dbReference>
<dbReference type="GO" id="GO:0006221">
    <property type="term" value="P:pyrimidine nucleotide biosynthetic process"/>
    <property type="evidence" value="ECO:0007669"/>
    <property type="project" value="InterPro"/>
</dbReference>
<evidence type="ECO:0000313" key="2">
    <source>
        <dbReference type="EMBL" id="PIV10897.1"/>
    </source>
</evidence>
<gene>
    <name evidence="2" type="ORF">COS50_03015</name>
</gene>
<feature type="domain" description="CTP synthase N-terminal" evidence="1">
    <location>
        <begin position="32"/>
        <end position="284"/>
    </location>
</feature>
<dbReference type="Pfam" id="PF06418">
    <property type="entry name" value="CTP_synth_N"/>
    <property type="match status" value="1"/>
</dbReference>
<dbReference type="InterPro" id="IPR017456">
    <property type="entry name" value="CTP_synthase_N"/>
</dbReference>
<dbReference type="PANTHER" id="PTHR30087">
    <property type="entry name" value="INNER MEMBRANE PROTEIN"/>
    <property type="match status" value="1"/>
</dbReference>
<proteinExistence type="predicted"/>
<dbReference type="InterPro" id="IPR007553">
    <property type="entry name" value="2-thiour_desulf"/>
</dbReference>
<dbReference type="GO" id="GO:0003883">
    <property type="term" value="F:CTP synthase activity"/>
    <property type="evidence" value="ECO:0007669"/>
    <property type="project" value="InterPro"/>
</dbReference>
<dbReference type="SUPFAM" id="SSF52540">
    <property type="entry name" value="P-loop containing nucleoside triphosphate hydrolases"/>
    <property type="match status" value="1"/>
</dbReference>
<dbReference type="InterPro" id="IPR027417">
    <property type="entry name" value="P-loop_NTPase"/>
</dbReference>
<evidence type="ECO:0000313" key="3">
    <source>
        <dbReference type="Proteomes" id="UP000230673"/>
    </source>
</evidence>
<dbReference type="EMBL" id="PEUY01000043">
    <property type="protein sequence ID" value="PIV10897.1"/>
    <property type="molecule type" value="Genomic_DNA"/>
</dbReference>